<dbReference type="PANTHER" id="PTHR42743:SF11">
    <property type="entry name" value="AMINODEOXYCHORISMATE LYASE"/>
    <property type="match status" value="1"/>
</dbReference>
<dbReference type="Gene3D" id="3.20.10.10">
    <property type="entry name" value="D-amino Acid Aminotransferase, subunit A, domain 2"/>
    <property type="match status" value="1"/>
</dbReference>
<dbReference type="InterPro" id="IPR043131">
    <property type="entry name" value="BCAT-like_N"/>
</dbReference>
<organism evidence="13 14">
    <name type="scientific">Pelagicoccus albus</name>
    <dbReference type="NCBI Taxonomy" id="415222"/>
    <lineage>
        <taxon>Bacteria</taxon>
        <taxon>Pseudomonadati</taxon>
        <taxon>Verrucomicrobiota</taxon>
        <taxon>Opitutia</taxon>
        <taxon>Puniceicoccales</taxon>
        <taxon>Pelagicoccaceae</taxon>
        <taxon>Pelagicoccus</taxon>
    </lineage>
</organism>
<dbReference type="RefSeq" id="WP_185660773.1">
    <property type="nucleotide sequence ID" value="NZ_CAWPOO010000012.1"/>
</dbReference>
<comment type="catalytic activity">
    <reaction evidence="8">
        <text>L-valine + 2-oxoglutarate = 3-methyl-2-oxobutanoate + L-glutamate</text>
        <dbReference type="Rhea" id="RHEA:24813"/>
        <dbReference type="ChEBI" id="CHEBI:11851"/>
        <dbReference type="ChEBI" id="CHEBI:16810"/>
        <dbReference type="ChEBI" id="CHEBI:29985"/>
        <dbReference type="ChEBI" id="CHEBI:57762"/>
        <dbReference type="EC" id="2.6.1.42"/>
    </reaction>
</comment>
<comment type="similarity">
    <text evidence="5 11">Belongs to the class-IV pyridoxal-phosphate-dependent aminotransferase family.</text>
</comment>
<dbReference type="InterPro" id="IPR043132">
    <property type="entry name" value="BCAT-like_C"/>
</dbReference>
<dbReference type="SUPFAM" id="SSF56752">
    <property type="entry name" value="D-aminoacid aminotransferase-like PLP-dependent enzymes"/>
    <property type="match status" value="1"/>
</dbReference>
<comment type="catalytic activity">
    <reaction evidence="9">
        <text>L-isoleucine + 2-oxoglutarate = (S)-3-methyl-2-oxopentanoate + L-glutamate</text>
        <dbReference type="Rhea" id="RHEA:24801"/>
        <dbReference type="ChEBI" id="CHEBI:16810"/>
        <dbReference type="ChEBI" id="CHEBI:29985"/>
        <dbReference type="ChEBI" id="CHEBI:35146"/>
        <dbReference type="ChEBI" id="CHEBI:58045"/>
        <dbReference type="EC" id="2.6.1.42"/>
    </reaction>
</comment>
<evidence type="ECO:0000256" key="7">
    <source>
        <dbReference type="ARBA" id="ARBA00022898"/>
    </source>
</evidence>
<gene>
    <name evidence="13" type="ORF">H5P27_12695</name>
</gene>
<evidence type="ECO:0000256" key="11">
    <source>
        <dbReference type="RuleBase" id="RU004106"/>
    </source>
</evidence>
<dbReference type="InterPro" id="IPR036038">
    <property type="entry name" value="Aminotransferase-like"/>
</dbReference>
<comment type="caution">
    <text evidence="13">The sequence shown here is derived from an EMBL/GenBank/DDBJ whole genome shotgun (WGS) entry which is preliminary data.</text>
</comment>
<sequence>MSSIFIGDRFVQEGYVESDVLSRGFAFGFGVFETIKFIHRRPCFFSEHIERLKLAASSAGLAVELEEVELWERAIQLFNTAKLDSGVFKIVILDRGEDRIEPVVFVRSAGLPDMGPPLKLLASSVVKASQAFTSRHKSTNYMESILEAGKAKANGFDDCVFANEYGFLTECSVANLFFVQGKTLCTPELACGLLDGIVRSKILSIAPSFGLEVVEGRFSWDDLLSADEVFITSSGVGPRPVESFVGPGQRKAIYEISFLKELRAAYLKLEEEEVNGAI</sequence>
<evidence type="ECO:0000256" key="5">
    <source>
        <dbReference type="ARBA" id="ARBA00009320"/>
    </source>
</evidence>
<dbReference type="Proteomes" id="UP000526501">
    <property type="component" value="Unassembled WGS sequence"/>
</dbReference>
<evidence type="ECO:0000256" key="2">
    <source>
        <dbReference type="ARBA" id="ARBA00004824"/>
    </source>
</evidence>
<proteinExistence type="inferred from homology"/>
<dbReference type="InterPro" id="IPR050571">
    <property type="entry name" value="Class-IV_PLP-Dep_Aminotrnsfr"/>
</dbReference>
<reference evidence="13 14" key="1">
    <citation type="submission" date="2020-07" db="EMBL/GenBank/DDBJ databases">
        <authorList>
            <person name="Feng X."/>
        </authorList>
    </citation>
    <scope>NUCLEOTIDE SEQUENCE [LARGE SCALE GENOMIC DNA]</scope>
    <source>
        <strain evidence="13 14">JCM23202</strain>
    </source>
</reference>
<protein>
    <recommendedName>
        <fullName evidence="6">branched-chain-amino-acid transaminase</fullName>
        <ecNumber evidence="6">2.6.1.42</ecNumber>
    </recommendedName>
</protein>
<comment type="pathway">
    <text evidence="3">Amino-acid biosynthesis; L-valine biosynthesis; L-valine from pyruvate: step 4/4.</text>
</comment>
<evidence type="ECO:0000256" key="8">
    <source>
        <dbReference type="ARBA" id="ARBA00048212"/>
    </source>
</evidence>
<evidence type="ECO:0000313" key="14">
    <source>
        <dbReference type="Proteomes" id="UP000526501"/>
    </source>
</evidence>
<dbReference type="PROSITE" id="PS00770">
    <property type="entry name" value="AA_TRANSFER_CLASS_4"/>
    <property type="match status" value="1"/>
</dbReference>
<dbReference type="CDD" id="cd00449">
    <property type="entry name" value="PLPDE_IV"/>
    <property type="match status" value="1"/>
</dbReference>
<dbReference type="InterPro" id="IPR018300">
    <property type="entry name" value="Aminotrans_IV_CS"/>
</dbReference>
<evidence type="ECO:0000313" key="13">
    <source>
        <dbReference type="EMBL" id="MBC2606903.1"/>
    </source>
</evidence>
<evidence type="ECO:0000256" key="1">
    <source>
        <dbReference type="ARBA" id="ARBA00001933"/>
    </source>
</evidence>
<evidence type="ECO:0000256" key="4">
    <source>
        <dbReference type="ARBA" id="ARBA00005072"/>
    </source>
</evidence>
<evidence type="ECO:0000256" key="6">
    <source>
        <dbReference type="ARBA" id="ARBA00013053"/>
    </source>
</evidence>
<dbReference type="EMBL" id="JACHVC010000012">
    <property type="protein sequence ID" value="MBC2606903.1"/>
    <property type="molecule type" value="Genomic_DNA"/>
</dbReference>
<evidence type="ECO:0000256" key="9">
    <source>
        <dbReference type="ARBA" id="ARBA00048798"/>
    </source>
</evidence>
<dbReference type="InterPro" id="IPR001544">
    <property type="entry name" value="Aminotrans_IV"/>
</dbReference>
<dbReference type="GO" id="GO:0004084">
    <property type="term" value="F:branched-chain-amino-acid transaminase activity"/>
    <property type="evidence" value="ECO:0007669"/>
    <property type="project" value="UniProtKB-EC"/>
</dbReference>
<comment type="cofactor">
    <cofactor evidence="1 12">
        <name>pyridoxal 5'-phosphate</name>
        <dbReference type="ChEBI" id="CHEBI:597326"/>
    </cofactor>
</comment>
<dbReference type="GO" id="GO:0008652">
    <property type="term" value="P:amino acid biosynthetic process"/>
    <property type="evidence" value="ECO:0007669"/>
    <property type="project" value="UniProtKB-ARBA"/>
</dbReference>
<keyword evidence="13" id="KW-0032">Aminotransferase</keyword>
<evidence type="ECO:0000256" key="3">
    <source>
        <dbReference type="ARBA" id="ARBA00004931"/>
    </source>
</evidence>
<dbReference type="PANTHER" id="PTHR42743">
    <property type="entry name" value="AMINO-ACID AMINOTRANSFERASE"/>
    <property type="match status" value="1"/>
</dbReference>
<dbReference type="Pfam" id="PF01063">
    <property type="entry name" value="Aminotran_4"/>
    <property type="match status" value="1"/>
</dbReference>
<keyword evidence="7 12" id="KW-0663">Pyridoxal phosphate</keyword>
<comment type="pathway">
    <text evidence="4">Amino-acid biosynthesis; L-leucine biosynthesis; L-leucine from 3-methyl-2-oxobutanoate: step 4/4.</text>
</comment>
<dbReference type="GO" id="GO:0005829">
    <property type="term" value="C:cytosol"/>
    <property type="evidence" value="ECO:0007669"/>
    <property type="project" value="TreeGrafter"/>
</dbReference>
<name>A0A7X1E972_9BACT</name>
<comment type="catalytic activity">
    <reaction evidence="10">
        <text>L-leucine + 2-oxoglutarate = 4-methyl-2-oxopentanoate + L-glutamate</text>
        <dbReference type="Rhea" id="RHEA:18321"/>
        <dbReference type="ChEBI" id="CHEBI:16810"/>
        <dbReference type="ChEBI" id="CHEBI:17865"/>
        <dbReference type="ChEBI" id="CHEBI:29985"/>
        <dbReference type="ChEBI" id="CHEBI:57427"/>
        <dbReference type="EC" id="2.6.1.42"/>
    </reaction>
</comment>
<dbReference type="Gene3D" id="3.30.470.10">
    <property type="match status" value="1"/>
</dbReference>
<keyword evidence="14" id="KW-1185">Reference proteome</keyword>
<accession>A0A7X1E972</accession>
<dbReference type="FunFam" id="3.20.10.10:FF:000002">
    <property type="entry name" value="D-alanine aminotransferase"/>
    <property type="match status" value="1"/>
</dbReference>
<dbReference type="AlphaFoldDB" id="A0A7X1E972"/>
<dbReference type="GO" id="GO:0046394">
    <property type="term" value="P:carboxylic acid biosynthetic process"/>
    <property type="evidence" value="ECO:0007669"/>
    <property type="project" value="UniProtKB-ARBA"/>
</dbReference>
<dbReference type="EC" id="2.6.1.42" evidence="6"/>
<keyword evidence="13" id="KW-0808">Transferase</keyword>
<evidence type="ECO:0000256" key="10">
    <source>
        <dbReference type="ARBA" id="ARBA00049229"/>
    </source>
</evidence>
<comment type="pathway">
    <text evidence="2">Amino-acid biosynthesis; L-isoleucine biosynthesis; L-isoleucine from 2-oxobutanoate: step 4/4.</text>
</comment>
<evidence type="ECO:0000256" key="12">
    <source>
        <dbReference type="RuleBase" id="RU004516"/>
    </source>
</evidence>